<dbReference type="Gene3D" id="3.30.420.10">
    <property type="entry name" value="Ribonuclease H-like superfamily/Ribonuclease H"/>
    <property type="match status" value="1"/>
</dbReference>
<evidence type="ECO:0000313" key="2">
    <source>
        <dbReference type="Proteomes" id="UP000887013"/>
    </source>
</evidence>
<sequence length="117" mass="13659">MFHSGISAILTKIRDKYWIIKDRQSFKSALSPLYVKNNEDNHFFLILTRAPTRAIHLEFVNYVTADTFLLTLRKLASRIGIPAVIYSDNAKTFERSNLDLKTIWSLIKHLFVIRHLP</sequence>
<dbReference type="InterPro" id="IPR012337">
    <property type="entry name" value="RNaseH-like_sf"/>
</dbReference>
<dbReference type="AlphaFoldDB" id="A0A8X6IUZ7"/>
<reference evidence="1" key="1">
    <citation type="submission" date="2020-08" db="EMBL/GenBank/DDBJ databases">
        <title>Multicomponent nature underlies the extraordinary mechanical properties of spider dragline silk.</title>
        <authorList>
            <person name="Kono N."/>
            <person name="Nakamura H."/>
            <person name="Mori M."/>
            <person name="Yoshida Y."/>
            <person name="Ohtoshi R."/>
            <person name="Malay A.D."/>
            <person name="Moran D.A.P."/>
            <person name="Tomita M."/>
            <person name="Numata K."/>
            <person name="Arakawa K."/>
        </authorList>
    </citation>
    <scope>NUCLEOTIDE SEQUENCE</scope>
</reference>
<dbReference type="Proteomes" id="UP000887013">
    <property type="component" value="Unassembled WGS sequence"/>
</dbReference>
<dbReference type="OrthoDB" id="6431442at2759"/>
<evidence type="ECO:0000313" key="1">
    <source>
        <dbReference type="EMBL" id="GFS61609.1"/>
    </source>
</evidence>
<dbReference type="GO" id="GO:0003676">
    <property type="term" value="F:nucleic acid binding"/>
    <property type="evidence" value="ECO:0007669"/>
    <property type="project" value="InterPro"/>
</dbReference>
<proteinExistence type="predicted"/>
<protein>
    <submittedName>
        <fullName evidence="1">Integrase catalytic domain-containing protein</fullName>
    </submittedName>
</protein>
<dbReference type="EMBL" id="BMAW01093680">
    <property type="protein sequence ID" value="GFS61609.1"/>
    <property type="molecule type" value="Genomic_DNA"/>
</dbReference>
<organism evidence="1 2">
    <name type="scientific">Nephila pilipes</name>
    <name type="common">Giant wood spider</name>
    <name type="synonym">Nephila maculata</name>
    <dbReference type="NCBI Taxonomy" id="299642"/>
    <lineage>
        <taxon>Eukaryota</taxon>
        <taxon>Metazoa</taxon>
        <taxon>Ecdysozoa</taxon>
        <taxon>Arthropoda</taxon>
        <taxon>Chelicerata</taxon>
        <taxon>Arachnida</taxon>
        <taxon>Araneae</taxon>
        <taxon>Araneomorphae</taxon>
        <taxon>Entelegynae</taxon>
        <taxon>Araneoidea</taxon>
        <taxon>Nephilidae</taxon>
        <taxon>Nephila</taxon>
    </lineage>
</organism>
<dbReference type="SUPFAM" id="SSF53098">
    <property type="entry name" value="Ribonuclease H-like"/>
    <property type="match status" value="1"/>
</dbReference>
<keyword evidence="2" id="KW-1185">Reference proteome</keyword>
<accession>A0A8X6IUZ7</accession>
<comment type="caution">
    <text evidence="1">The sequence shown here is derived from an EMBL/GenBank/DDBJ whole genome shotgun (WGS) entry which is preliminary data.</text>
</comment>
<dbReference type="InterPro" id="IPR036397">
    <property type="entry name" value="RNaseH_sf"/>
</dbReference>
<gene>
    <name evidence="1" type="primary">AVEN_133462_1</name>
    <name evidence="1" type="ORF">NPIL_394381</name>
</gene>
<name>A0A8X6IUZ7_NEPPI</name>